<evidence type="ECO:0000256" key="2">
    <source>
        <dbReference type="PROSITE-ProRule" id="PRU01161"/>
    </source>
</evidence>
<evidence type="ECO:0000256" key="3">
    <source>
        <dbReference type="SAM" id="SignalP"/>
    </source>
</evidence>
<dbReference type="InterPro" id="IPR002641">
    <property type="entry name" value="PNPLA_dom"/>
</dbReference>
<dbReference type="EMBL" id="MPRJ01000038">
    <property type="protein sequence ID" value="OOZ36462.1"/>
    <property type="molecule type" value="Genomic_DNA"/>
</dbReference>
<dbReference type="GO" id="GO:0006629">
    <property type="term" value="P:lipid metabolic process"/>
    <property type="evidence" value="ECO:0007669"/>
    <property type="project" value="UniProtKB-KW"/>
</dbReference>
<keyword evidence="3" id="KW-0732">Signal</keyword>
<dbReference type="SUPFAM" id="SSF52151">
    <property type="entry name" value="FabD/lysophospholipase-like"/>
    <property type="match status" value="1"/>
</dbReference>
<keyword evidence="1" id="KW-0443">Lipid metabolism</keyword>
<dbReference type="AlphaFoldDB" id="A0A1T2KUG3"/>
<dbReference type="Gene3D" id="3.40.1090.10">
    <property type="entry name" value="Cytosolic phospholipase A2 catalytic domain"/>
    <property type="match status" value="1"/>
</dbReference>
<organism evidence="5 6">
    <name type="scientific">Solemya velesiana gill symbiont</name>
    <dbReference type="NCBI Taxonomy" id="1918948"/>
    <lineage>
        <taxon>Bacteria</taxon>
        <taxon>Pseudomonadati</taxon>
        <taxon>Pseudomonadota</taxon>
        <taxon>Gammaproteobacteria</taxon>
        <taxon>sulfur-oxidizing symbionts</taxon>
    </lineage>
</organism>
<comment type="caution">
    <text evidence="5">The sequence shown here is derived from an EMBL/GenBank/DDBJ whole genome shotgun (WGS) entry which is preliminary data.</text>
</comment>
<proteinExistence type="predicted"/>
<evidence type="ECO:0000313" key="6">
    <source>
        <dbReference type="Proteomes" id="UP000190896"/>
    </source>
</evidence>
<feature type="domain" description="PNPLA" evidence="4">
    <location>
        <begin position="56"/>
        <end position="143"/>
    </location>
</feature>
<evidence type="ECO:0000313" key="5">
    <source>
        <dbReference type="EMBL" id="OOZ36462.1"/>
    </source>
</evidence>
<evidence type="ECO:0000259" key="4">
    <source>
        <dbReference type="PROSITE" id="PS51635"/>
    </source>
</evidence>
<feature type="chain" id="PRO_5013250353" description="PNPLA domain-containing protein" evidence="3">
    <location>
        <begin position="25"/>
        <end position="143"/>
    </location>
</feature>
<gene>
    <name evidence="5" type="ORF">BOW51_07035</name>
</gene>
<dbReference type="OrthoDB" id="8541087at2"/>
<reference evidence="5 6" key="1">
    <citation type="submission" date="2016-11" db="EMBL/GenBank/DDBJ databases">
        <title>Mixed transmission modes and dynamic genome evolution in an obligate animal-bacterial symbiosis.</title>
        <authorList>
            <person name="Russell S.L."/>
            <person name="Corbett-Detig R.B."/>
            <person name="Cavanaugh C.M."/>
        </authorList>
    </citation>
    <scope>NUCLEOTIDE SEQUENCE [LARGE SCALE GENOMIC DNA]</scope>
    <source>
        <strain evidence="5">Se-Cadez</strain>
    </source>
</reference>
<dbReference type="Proteomes" id="UP000190896">
    <property type="component" value="Unassembled WGS sequence"/>
</dbReference>
<feature type="signal peptide" evidence="3">
    <location>
        <begin position="1"/>
        <end position="24"/>
    </location>
</feature>
<sequence length="143" mass="15650">MLFFLKKPLLFLLSILLLSGCASTARFPDNPPLVRADRDIPVSSDDPGKNSMILVLSFSGGGSRASALAYGVLEELSETPLSQDQGRKMTDEIDMITSVSGGSITAAYYGLFGDRLFEDFREWFLERDAESEIKAALLDPQAH</sequence>
<name>A0A1T2KUG3_9GAMM</name>
<keyword evidence="6" id="KW-1185">Reference proteome</keyword>
<protein>
    <recommendedName>
        <fullName evidence="4">PNPLA domain-containing protein</fullName>
    </recommendedName>
</protein>
<evidence type="ECO:0000256" key="1">
    <source>
        <dbReference type="ARBA" id="ARBA00023098"/>
    </source>
</evidence>
<dbReference type="PROSITE" id="PS51257">
    <property type="entry name" value="PROKAR_LIPOPROTEIN"/>
    <property type="match status" value="1"/>
</dbReference>
<comment type="caution">
    <text evidence="2">Lacks conserved residue(s) required for the propagation of feature annotation.</text>
</comment>
<dbReference type="PROSITE" id="PS51635">
    <property type="entry name" value="PNPLA"/>
    <property type="match status" value="1"/>
</dbReference>
<dbReference type="Pfam" id="PF01734">
    <property type="entry name" value="Patatin"/>
    <property type="match status" value="1"/>
</dbReference>
<dbReference type="InterPro" id="IPR016035">
    <property type="entry name" value="Acyl_Trfase/lysoPLipase"/>
</dbReference>
<accession>A0A1T2KUG3</accession>